<dbReference type="InterPro" id="IPR029063">
    <property type="entry name" value="SAM-dependent_MTases_sf"/>
</dbReference>
<evidence type="ECO:0000313" key="1">
    <source>
        <dbReference type="EMBL" id="NSG85445.1"/>
    </source>
</evidence>
<dbReference type="Pfam" id="PF13489">
    <property type="entry name" value="Methyltransf_23"/>
    <property type="match status" value="1"/>
</dbReference>
<comment type="caution">
    <text evidence="1">The sequence shown here is derived from an EMBL/GenBank/DDBJ whole genome shotgun (WGS) entry which is preliminary data.</text>
</comment>
<dbReference type="PANTHER" id="PTHR43861">
    <property type="entry name" value="TRANS-ACONITATE 2-METHYLTRANSFERASE-RELATED"/>
    <property type="match status" value="1"/>
</dbReference>
<evidence type="ECO:0000313" key="2">
    <source>
        <dbReference type="Proteomes" id="UP001644719"/>
    </source>
</evidence>
<dbReference type="SUPFAM" id="SSF53335">
    <property type="entry name" value="S-adenosyl-L-methionine-dependent methyltransferases"/>
    <property type="match status" value="1"/>
</dbReference>
<name>A0ABX2H5G3_9FIRM</name>
<organism evidence="1 2">
    <name type="scientific">Blautia faecis</name>
    <dbReference type="NCBI Taxonomy" id="871665"/>
    <lineage>
        <taxon>Bacteria</taxon>
        <taxon>Bacillati</taxon>
        <taxon>Bacillota</taxon>
        <taxon>Clostridia</taxon>
        <taxon>Lachnospirales</taxon>
        <taxon>Lachnospiraceae</taxon>
        <taxon>Blautia</taxon>
    </lineage>
</organism>
<dbReference type="RefSeq" id="WP_173769707.1">
    <property type="nucleotide sequence ID" value="NZ_JAAITS010000019.1"/>
</dbReference>
<dbReference type="PANTHER" id="PTHR43861:SF1">
    <property type="entry name" value="TRANS-ACONITATE 2-METHYLTRANSFERASE"/>
    <property type="match status" value="1"/>
</dbReference>
<accession>A0ABX2H5G3</accession>
<keyword evidence="2" id="KW-1185">Reference proteome</keyword>
<dbReference type="GO" id="GO:0008168">
    <property type="term" value="F:methyltransferase activity"/>
    <property type="evidence" value="ECO:0007669"/>
    <property type="project" value="UniProtKB-KW"/>
</dbReference>
<keyword evidence="1" id="KW-0808">Transferase</keyword>
<proteinExistence type="predicted"/>
<reference evidence="1 2" key="1">
    <citation type="journal article" date="2020" name="Cell Host Microbe">
        <title>Functional and Genomic Variation between Human-Derived Isolates of Lachnospiraceae Reveals Inter- and Intra-Species Diversity.</title>
        <authorList>
            <person name="Sorbara M.T."/>
            <person name="Littmann E.R."/>
            <person name="Fontana E."/>
            <person name="Moody T.U."/>
            <person name="Kohout C.E."/>
            <person name="Gjonbalaj M."/>
            <person name="Eaton V."/>
            <person name="Seok R."/>
            <person name="Leiner I.M."/>
            <person name="Pamer E.G."/>
        </authorList>
    </citation>
    <scope>NUCLEOTIDE SEQUENCE [LARGE SCALE GENOMIC DNA]</scope>
    <source>
        <strain evidence="1 2">MSK.17.74</strain>
    </source>
</reference>
<dbReference type="CDD" id="cd02440">
    <property type="entry name" value="AdoMet_MTases"/>
    <property type="match status" value="1"/>
</dbReference>
<dbReference type="Gene3D" id="3.40.50.150">
    <property type="entry name" value="Vaccinia Virus protein VP39"/>
    <property type="match status" value="1"/>
</dbReference>
<dbReference type="GO" id="GO:0032259">
    <property type="term" value="P:methylation"/>
    <property type="evidence" value="ECO:0007669"/>
    <property type="project" value="UniProtKB-KW"/>
</dbReference>
<dbReference type="EMBL" id="JAAITS010000019">
    <property type="protein sequence ID" value="NSG85445.1"/>
    <property type="molecule type" value="Genomic_DNA"/>
</dbReference>
<sequence>MQSQLVFQEKKERERLRRQNLLLSQAEKPALEHFFKGKSELSVLDIGCNDGARTFHRFSDDRISRVIGLEYNQQLVERANSQYGNTKFSFYQMDVDRDSFSADFQKLCTEPEDREFDLICLSFVLMHLHDGEKLLRTLKNFLKKGGVIFITESNDRISTLAPDEKNLLGQFLDILKEDKYAGKRETGQAVPGWLTNCGYDHIHVWCKGISAAKGEQQQKEDIFQTFFSYLPEDVEILLAEEPDNRKYQDWQNWLKKNYEELQQLILSEESEITMGMQILSCEKGSL</sequence>
<dbReference type="Proteomes" id="UP001644719">
    <property type="component" value="Unassembled WGS sequence"/>
</dbReference>
<keyword evidence="1" id="KW-0489">Methyltransferase</keyword>
<gene>
    <name evidence="1" type="ORF">G5B17_08350</name>
</gene>
<protein>
    <submittedName>
        <fullName evidence="1">Class I SAM-dependent methyltransferase</fullName>
    </submittedName>
</protein>